<protein>
    <submittedName>
        <fullName evidence="6">FAD-dependent oxidoreductase</fullName>
    </submittedName>
</protein>
<evidence type="ECO:0000256" key="4">
    <source>
        <dbReference type="PIRSR" id="PIRSR601613-1"/>
    </source>
</evidence>
<comment type="similarity">
    <text evidence="2">Belongs to the flavin monoamine oxidase family.</text>
</comment>
<keyword evidence="7" id="KW-1185">Reference proteome</keyword>
<dbReference type="KEGG" id="scya:EJ357_38210"/>
<feature type="binding site" evidence="4">
    <location>
        <begin position="47"/>
        <end position="48"/>
    </location>
    <ligand>
        <name>FAD</name>
        <dbReference type="ChEBI" id="CHEBI:57692"/>
    </ligand>
</feature>
<evidence type="ECO:0000256" key="1">
    <source>
        <dbReference type="ARBA" id="ARBA00001974"/>
    </source>
</evidence>
<dbReference type="InterPro" id="IPR002937">
    <property type="entry name" value="Amino_oxidase"/>
</dbReference>
<dbReference type="EMBL" id="CP034539">
    <property type="protein sequence ID" value="AZQ38569.1"/>
    <property type="molecule type" value="Genomic_DNA"/>
</dbReference>
<gene>
    <name evidence="6" type="ORF">EJ357_38210</name>
</gene>
<sequence length="468" mass="50348">MTGSQSSAPTRGRQRNEADVVVIGAGLAGLTAARELVAAGRSVTVLEARARVGGRLLNHRLGDGQVTEIGGQFVGPTQDHILALAKEVGVATYRAAVPGENVYVRNGRARRFSGHLLPDPLALPEMGIALARIGQAAAKVDPAAPWRAPNARELDGMTYETWLRKAGITGAAVDLVNVFLNSAYGGEARDASALFSLWYVSTFGDETHPGTMERGTGTTGGAQDSRFVGGSQLVAQRLAEELDGRVQLNAPVRRVSQDSTGVTVVSDAGDWRAGRVIVAVPPLVASRIVWDPLLPAQQDQLFQRLPFGTLMKCVAVYDRPFWRAEGLSGMGLLRGGSPIREMFDNTPPDGGPGVLMGFLGGREWRKWAHRSAAERRGAVLRCFAQVVGERAFDTVDYVEQDWTAEQWTQGGPTAVAAPGVLTDFGQWMGRPHHRVHWAGAEFSPYWNGYMDGAVRSGQHTATELLHQI</sequence>
<feature type="domain" description="Amine oxidase" evidence="5">
    <location>
        <begin position="27"/>
        <end position="465"/>
    </location>
</feature>
<evidence type="ECO:0000256" key="2">
    <source>
        <dbReference type="ARBA" id="ARBA00005995"/>
    </source>
</evidence>
<dbReference type="Gene3D" id="1.10.405.10">
    <property type="entry name" value="Guanine Nucleotide Dissociation Inhibitor, domain 1"/>
    <property type="match status" value="1"/>
</dbReference>
<dbReference type="Proteomes" id="UP000280298">
    <property type="component" value="Chromosome"/>
</dbReference>
<dbReference type="SUPFAM" id="SSF54373">
    <property type="entry name" value="FAD-linked reductases, C-terminal domain"/>
    <property type="match status" value="1"/>
</dbReference>
<feature type="binding site" evidence="4">
    <location>
        <position position="441"/>
    </location>
    <ligand>
        <name>FAD</name>
        <dbReference type="ChEBI" id="CHEBI:57692"/>
    </ligand>
</feature>
<dbReference type="GO" id="GO:0016491">
    <property type="term" value="F:oxidoreductase activity"/>
    <property type="evidence" value="ECO:0007669"/>
    <property type="project" value="UniProtKB-KW"/>
</dbReference>
<dbReference type="RefSeq" id="WP_126396226.1">
    <property type="nucleotide sequence ID" value="NZ_CP034539.1"/>
</dbReference>
<proteinExistence type="inferred from homology"/>
<dbReference type="PANTHER" id="PTHR43563:SF1">
    <property type="entry name" value="AMINE OXIDASE [FLAVIN-CONTAINING] B"/>
    <property type="match status" value="1"/>
</dbReference>
<dbReference type="PANTHER" id="PTHR43563">
    <property type="entry name" value="AMINE OXIDASE"/>
    <property type="match status" value="1"/>
</dbReference>
<dbReference type="InterPro" id="IPR050703">
    <property type="entry name" value="Flavin_MAO"/>
</dbReference>
<dbReference type="Gene3D" id="3.90.660.10">
    <property type="match status" value="1"/>
</dbReference>
<comment type="cofactor">
    <cofactor evidence="1">
        <name>FAD</name>
        <dbReference type="ChEBI" id="CHEBI:57692"/>
    </cofactor>
</comment>
<dbReference type="InterPro" id="IPR001613">
    <property type="entry name" value="Flavin_amine_oxidase"/>
</dbReference>
<dbReference type="SUPFAM" id="SSF51905">
    <property type="entry name" value="FAD/NAD(P)-binding domain"/>
    <property type="match status" value="1"/>
</dbReference>
<dbReference type="Gene3D" id="3.50.50.60">
    <property type="entry name" value="FAD/NAD(P)-binding domain"/>
    <property type="match status" value="1"/>
</dbReference>
<reference evidence="6 7" key="1">
    <citation type="journal article" date="2019" name="Int. J. Syst. Evol. Microbiol.">
        <title>Streptomyces cyaneochromogenes sp. nov., a blue pigment-producing actinomycete from manganese-contaminated soil.</title>
        <authorList>
            <person name="Tang X."/>
            <person name="Zhao J."/>
            <person name="Li K."/>
            <person name="Chen Z."/>
            <person name="Sun Y."/>
            <person name="Gao J."/>
        </authorList>
    </citation>
    <scope>NUCLEOTIDE SEQUENCE [LARGE SCALE GENOMIC DNA]</scope>
    <source>
        <strain evidence="6 7">MK-45</strain>
    </source>
</reference>
<dbReference type="Pfam" id="PF01593">
    <property type="entry name" value="Amino_oxidase"/>
    <property type="match status" value="1"/>
</dbReference>
<evidence type="ECO:0000313" key="6">
    <source>
        <dbReference type="EMBL" id="AZQ38569.1"/>
    </source>
</evidence>
<dbReference type="PRINTS" id="PR00757">
    <property type="entry name" value="AMINEOXDASEF"/>
</dbReference>
<feature type="binding site" evidence="4">
    <location>
        <position position="252"/>
    </location>
    <ligand>
        <name>FAD</name>
        <dbReference type="ChEBI" id="CHEBI:57692"/>
    </ligand>
</feature>
<keyword evidence="3" id="KW-0560">Oxidoreductase</keyword>
<feature type="binding site" evidence="4">
    <location>
        <position position="358"/>
    </location>
    <ligand>
        <name>substrate</name>
    </ligand>
</feature>
<evidence type="ECO:0000256" key="3">
    <source>
        <dbReference type="ARBA" id="ARBA00023002"/>
    </source>
</evidence>
<evidence type="ECO:0000259" key="5">
    <source>
        <dbReference type="Pfam" id="PF01593"/>
    </source>
</evidence>
<organism evidence="6 7">
    <name type="scientific">Streptomyces cyaneochromogenes</name>
    <dbReference type="NCBI Taxonomy" id="2496836"/>
    <lineage>
        <taxon>Bacteria</taxon>
        <taxon>Bacillati</taxon>
        <taxon>Actinomycetota</taxon>
        <taxon>Actinomycetes</taxon>
        <taxon>Kitasatosporales</taxon>
        <taxon>Streptomycetaceae</taxon>
        <taxon>Streptomyces</taxon>
    </lineage>
</organism>
<accession>A0A3S9MHE3</accession>
<dbReference type="InterPro" id="IPR036188">
    <property type="entry name" value="FAD/NAD-bd_sf"/>
</dbReference>
<dbReference type="AlphaFoldDB" id="A0A3S9MHE3"/>
<dbReference type="OrthoDB" id="337830at2"/>
<evidence type="ECO:0000313" key="7">
    <source>
        <dbReference type="Proteomes" id="UP000280298"/>
    </source>
</evidence>
<name>A0A3S9MHE3_9ACTN</name>